<feature type="domain" description="N-acetyltransferase" evidence="3">
    <location>
        <begin position="8"/>
        <end position="146"/>
    </location>
</feature>
<evidence type="ECO:0000313" key="4">
    <source>
        <dbReference type="EMBL" id="MFD1018606.1"/>
    </source>
</evidence>
<dbReference type="PANTHER" id="PTHR43626">
    <property type="entry name" value="ACYL-COA N-ACYLTRANSFERASE"/>
    <property type="match status" value="1"/>
</dbReference>
<organism evidence="4 5">
    <name type="scientific">Thalassobacillus hwangdonensis</name>
    <dbReference type="NCBI Taxonomy" id="546108"/>
    <lineage>
        <taxon>Bacteria</taxon>
        <taxon>Bacillati</taxon>
        <taxon>Bacillota</taxon>
        <taxon>Bacilli</taxon>
        <taxon>Bacillales</taxon>
        <taxon>Bacillaceae</taxon>
        <taxon>Thalassobacillus</taxon>
    </lineage>
</organism>
<sequence length="152" mass="17399">MYQYFNGLVIREGTTGVPAKAVEKLFKDAGWVRHTPDWQKEKFTLIFENSTWALTVWDGDEMAAMVRVISDKIMAATIMDLVVYSPYRGQGLGKKLISLCVQKLPHGDWFAHTSSANFPFYQSCGFEVRDLKENGTCTYYGYIQARVEGHRR</sequence>
<gene>
    <name evidence="4" type="ORF">ACFQ2J_05260</name>
</gene>
<protein>
    <submittedName>
        <fullName evidence="4">GNAT family N-acetyltransferase</fullName>
        <ecNumber evidence="4">2.3.1.-</ecNumber>
    </submittedName>
</protein>
<evidence type="ECO:0000259" key="3">
    <source>
        <dbReference type="PROSITE" id="PS51186"/>
    </source>
</evidence>
<dbReference type="Gene3D" id="3.40.630.30">
    <property type="match status" value="1"/>
</dbReference>
<dbReference type="InterPro" id="IPR016181">
    <property type="entry name" value="Acyl_CoA_acyltransferase"/>
</dbReference>
<evidence type="ECO:0000256" key="1">
    <source>
        <dbReference type="ARBA" id="ARBA00022679"/>
    </source>
</evidence>
<evidence type="ECO:0000313" key="5">
    <source>
        <dbReference type="Proteomes" id="UP001596990"/>
    </source>
</evidence>
<dbReference type="EMBL" id="JBHTKL010000001">
    <property type="protein sequence ID" value="MFD1018606.1"/>
    <property type="molecule type" value="Genomic_DNA"/>
</dbReference>
<name>A0ABW3KZS3_9BACI</name>
<keyword evidence="2 4" id="KW-0012">Acyltransferase</keyword>
<accession>A0ABW3KZS3</accession>
<dbReference type="SUPFAM" id="SSF55729">
    <property type="entry name" value="Acyl-CoA N-acyltransferases (Nat)"/>
    <property type="match status" value="1"/>
</dbReference>
<dbReference type="EC" id="2.3.1.-" evidence="4"/>
<dbReference type="PROSITE" id="PS51186">
    <property type="entry name" value="GNAT"/>
    <property type="match status" value="1"/>
</dbReference>
<reference evidence="5" key="1">
    <citation type="journal article" date="2019" name="Int. J. Syst. Evol. Microbiol.">
        <title>The Global Catalogue of Microorganisms (GCM) 10K type strain sequencing project: providing services to taxonomists for standard genome sequencing and annotation.</title>
        <authorList>
            <consortium name="The Broad Institute Genomics Platform"/>
            <consortium name="The Broad Institute Genome Sequencing Center for Infectious Disease"/>
            <person name="Wu L."/>
            <person name="Ma J."/>
        </authorList>
    </citation>
    <scope>NUCLEOTIDE SEQUENCE [LARGE SCALE GENOMIC DNA]</scope>
    <source>
        <strain evidence="5">CCUG 56607</strain>
    </source>
</reference>
<evidence type="ECO:0000256" key="2">
    <source>
        <dbReference type="ARBA" id="ARBA00023315"/>
    </source>
</evidence>
<dbReference type="InterPro" id="IPR045039">
    <property type="entry name" value="NSI-like"/>
</dbReference>
<dbReference type="InterPro" id="IPR000182">
    <property type="entry name" value="GNAT_dom"/>
</dbReference>
<dbReference type="CDD" id="cd04301">
    <property type="entry name" value="NAT_SF"/>
    <property type="match status" value="1"/>
</dbReference>
<proteinExistence type="predicted"/>
<dbReference type="GO" id="GO:0016746">
    <property type="term" value="F:acyltransferase activity"/>
    <property type="evidence" value="ECO:0007669"/>
    <property type="project" value="UniProtKB-KW"/>
</dbReference>
<dbReference type="RefSeq" id="WP_386057235.1">
    <property type="nucleotide sequence ID" value="NZ_JBHTKL010000001.1"/>
</dbReference>
<dbReference type="PANTHER" id="PTHR43626:SF4">
    <property type="entry name" value="GCN5-RELATED N-ACETYLTRANSFERASE 2, CHLOROPLASTIC"/>
    <property type="match status" value="1"/>
</dbReference>
<comment type="caution">
    <text evidence="4">The sequence shown here is derived from an EMBL/GenBank/DDBJ whole genome shotgun (WGS) entry which is preliminary data.</text>
</comment>
<dbReference type="Proteomes" id="UP001596990">
    <property type="component" value="Unassembled WGS sequence"/>
</dbReference>
<keyword evidence="5" id="KW-1185">Reference proteome</keyword>
<keyword evidence="1 4" id="KW-0808">Transferase</keyword>
<dbReference type="Pfam" id="PF00583">
    <property type="entry name" value="Acetyltransf_1"/>
    <property type="match status" value="1"/>
</dbReference>